<dbReference type="PANTHER" id="PTHR43031">
    <property type="entry name" value="FAD-DEPENDENT OXIDOREDUCTASE"/>
    <property type="match status" value="1"/>
</dbReference>
<evidence type="ECO:0000313" key="3">
    <source>
        <dbReference type="Proteomes" id="UP000000449"/>
    </source>
</evidence>
<name>B9DVH3_STRU0</name>
<dbReference type="STRING" id="218495.SUB1525"/>
<dbReference type="InterPro" id="IPR050229">
    <property type="entry name" value="GlpE_sulfurtransferase"/>
</dbReference>
<feature type="domain" description="Rhodanese" evidence="1">
    <location>
        <begin position="28"/>
        <end position="110"/>
    </location>
</feature>
<evidence type="ECO:0000313" key="2">
    <source>
        <dbReference type="EMBL" id="CAR43268.1"/>
    </source>
</evidence>
<dbReference type="PROSITE" id="PS50206">
    <property type="entry name" value="RHODANESE_3"/>
    <property type="match status" value="1"/>
</dbReference>
<dbReference type="InterPro" id="IPR001763">
    <property type="entry name" value="Rhodanese-like_dom"/>
</dbReference>
<dbReference type="PANTHER" id="PTHR43031:SF1">
    <property type="entry name" value="PYRIDINE NUCLEOTIDE-DISULPHIDE OXIDOREDUCTASE"/>
    <property type="match status" value="1"/>
</dbReference>
<dbReference type="SMART" id="SM00450">
    <property type="entry name" value="RHOD"/>
    <property type="match status" value="1"/>
</dbReference>
<gene>
    <name evidence="2" type="ordered locus">SUB1525</name>
</gene>
<dbReference type="AlphaFoldDB" id="B9DVH3"/>
<dbReference type="InterPro" id="IPR036873">
    <property type="entry name" value="Rhodanese-like_dom_sf"/>
</dbReference>
<dbReference type="eggNOG" id="COG0607">
    <property type="taxonomic scope" value="Bacteria"/>
</dbReference>
<dbReference type="KEGG" id="sub:SUB1525"/>
<dbReference type="HOGENOM" id="CLU_089574_13_2_9"/>
<dbReference type="EMBL" id="AM946015">
    <property type="protein sequence ID" value="CAR43268.1"/>
    <property type="molecule type" value="Genomic_DNA"/>
</dbReference>
<dbReference type="Proteomes" id="UP000000449">
    <property type="component" value="Chromosome"/>
</dbReference>
<dbReference type="GeneID" id="93826843"/>
<dbReference type="RefSeq" id="WP_015911833.1">
    <property type="nucleotide sequence ID" value="NC_012004.1"/>
</dbReference>
<dbReference type="Pfam" id="PF00581">
    <property type="entry name" value="Rhodanese"/>
    <property type="match status" value="1"/>
</dbReference>
<dbReference type="CDD" id="cd00158">
    <property type="entry name" value="RHOD"/>
    <property type="match status" value="1"/>
</dbReference>
<accession>B9DVH3</accession>
<reference evidence="3" key="1">
    <citation type="journal article" date="2009" name="BMC Genomics">
        <title>Evidence for niche adaptation in the genome of the bovine pathogen Streptococcus uberis.</title>
        <authorList>
            <person name="Ward P.N."/>
            <person name="Holden M.T.G."/>
            <person name="Leigh J.A."/>
            <person name="Lennard N."/>
            <person name="Bignell A."/>
            <person name="Barron A."/>
            <person name="Clark L."/>
            <person name="Quail M.A."/>
            <person name="Woodward J."/>
            <person name="Barrell B.G."/>
            <person name="Egan S.A."/>
            <person name="Field T.R."/>
            <person name="Maskell D."/>
            <person name="Kehoe M."/>
            <person name="Dowson C.G."/>
            <person name="Chanter N."/>
            <person name="Whatmore A.M."/>
            <person name="Bentley S.D."/>
            <person name="Parkhill J."/>
        </authorList>
    </citation>
    <scope>NUCLEOTIDE SEQUENCE [LARGE SCALE GENOMIC DNA]</scope>
    <source>
        <strain evidence="3">ATCC BAA-854 / 0140J</strain>
    </source>
</reference>
<proteinExistence type="predicted"/>
<dbReference type="SUPFAM" id="SSF52821">
    <property type="entry name" value="Rhodanese/Cell cycle control phosphatase"/>
    <property type="match status" value="1"/>
</dbReference>
<organism evidence="2 3">
    <name type="scientific">Streptococcus uberis (strain ATCC BAA-854 / 0140J)</name>
    <dbReference type="NCBI Taxonomy" id="218495"/>
    <lineage>
        <taxon>Bacteria</taxon>
        <taxon>Bacillati</taxon>
        <taxon>Bacillota</taxon>
        <taxon>Bacilli</taxon>
        <taxon>Lactobacillales</taxon>
        <taxon>Streptococcaceae</taxon>
        <taxon>Streptococcus</taxon>
    </lineage>
</organism>
<evidence type="ECO:0000259" key="1">
    <source>
        <dbReference type="PROSITE" id="PS50206"/>
    </source>
</evidence>
<protein>
    <recommendedName>
        <fullName evidence="1">Rhodanese domain-containing protein</fullName>
    </recommendedName>
</protein>
<dbReference type="Gene3D" id="3.40.250.10">
    <property type="entry name" value="Rhodanese-like domain"/>
    <property type="match status" value="1"/>
</dbReference>
<keyword evidence="3" id="KW-1185">Reference proteome</keyword>
<sequence length="112" mass="12773">MPFLSKLFSAFSKVDTISTKELEDLLQSHPKTQVLDVRTRVEFQEGHIKNARNVPVDTIVNYKGIKDQKVYIICHSGIRSRRASQKLRDKGYHAIHVKGGMMAWSGPIVRSH</sequence>